<feature type="domain" description="DUF6729" evidence="3">
    <location>
        <begin position="213"/>
        <end position="327"/>
    </location>
</feature>
<name>A0A4S8KQ45_DENBC</name>
<dbReference type="Proteomes" id="UP000297245">
    <property type="component" value="Unassembled WGS sequence"/>
</dbReference>
<dbReference type="GO" id="GO:0006139">
    <property type="term" value="P:nucleobase-containing compound metabolic process"/>
    <property type="evidence" value="ECO:0007669"/>
    <property type="project" value="InterPro"/>
</dbReference>
<evidence type="ECO:0000313" key="5">
    <source>
        <dbReference type="Proteomes" id="UP000297245"/>
    </source>
</evidence>
<dbReference type="PANTHER" id="PTHR47765:SF2">
    <property type="entry name" value="EXONUCLEASE MUT-7 HOMOLOG"/>
    <property type="match status" value="1"/>
</dbReference>
<accession>A0A4S8KQ45</accession>
<dbReference type="InterPro" id="IPR052408">
    <property type="entry name" value="Exonuclease_MUT-7-like"/>
</dbReference>
<evidence type="ECO:0000259" key="2">
    <source>
        <dbReference type="Pfam" id="PF01612"/>
    </source>
</evidence>
<feature type="compositionally biased region" description="Polar residues" evidence="1">
    <location>
        <begin position="59"/>
        <end position="78"/>
    </location>
</feature>
<dbReference type="Pfam" id="PF01612">
    <property type="entry name" value="DNA_pol_A_exo1"/>
    <property type="match status" value="1"/>
</dbReference>
<dbReference type="Gene3D" id="3.30.420.10">
    <property type="entry name" value="Ribonuclease H-like superfamily/Ribonuclease H"/>
    <property type="match status" value="1"/>
</dbReference>
<sequence length="1418" mass="157552">MTGAERKQQKNKHGGARAGSGRKPREVIVPEVSSDGVHVSGHNAHLPPHPIFTATRLASTTQSESNNNPGISESNNDPGISVEINAPNLHSGSNAGNLFSDTNDSVPNSAKEVDPQTDGYGNYVDESVYDEVPALGSESLDDIPDSFGANEAEETMGIQTEYLATILTKLKDEIKSRNRPDCYAAGTFWIRPRDPIFALDAAFKAEGFCSPVELYHLPVFVWLPTFLPGTPESFYCSQCKENLNVTRTLSKHGWQSNPTARRVRNLDGDYYLLTNRFICDGKTGGCKKTYSGYDETILAQLPRHLQASFPAYLTSRGAIDKNIVSLIPGNRPPSAFSEYNNRNAYAGTYPSHQFLKAVFMEWMRAHRIFMDRTVASLPGTVLKADHTFKLLKYLATLSGVSICSSMYSVVNEFEECRAQALTLTKSLSLVKDLYSGIEKGLKEHGHSQTKLMYTDNASGELAFHEAATSSLKDNVKHIDLNPYARLPLFSIPSETFSFNYYETFQAMDYACFSILQQLSSSETSHIVVGFDIEYHTNVTGEGGPLAAPRAKAGIVDVVQVSGPDFAYVFKVTNFKTTASVPQNLKTLVCSPRVIKVGRSVSADLQRLAEAWGLPDLAKMLKTHPPPYIDLGQFAKLKGCVSDASASLTALSGIVLTQYLRKDSAIQLSDWSQSPLTSEQQIYAALDAYVSWCIWNKLSKLPSVGLQITKESIIIGQPISLYSGRQIVAHGIIATQPQKLTQYPSTPETDDLMGETKYINITRTRIAVTIEEVLKPGHLLTQSPFIYQEIPIPSNELGDVEEDEIDNESSDDSDDEYGALDVTIAAYPDPNQNAEAQHSSVIDNPVFAQSDKSDELPSRTLEDLWHVMHGLNRFLPRGHSAFKSFARHFKRILLVPVREDEDKVRAVFESKGIAWKTALRAKPDAIQKRIRYVCPPPERLAADLYKFFECWQDVICSKDPKLKLKLFNDSTARKQAAGIVEAARRGLLSDPPGIPLYYVLGVDRDNLTIYRCIRGTNSVEGGIHMTIRRTFGALRASPEFADALLALIRHRRNQRVGFANRTGGTYRNHFENWTLDEIMELAAEVNVVTSFPQPNLLATRIETSEVFGIIPIPEQTTKKYDIRTATRPVIQPIIYYRDTPAHLRIHLSTAPLNAYVYLQQQQRTAHPVVPVHTHAEYKLFNEPIKTEKFIRVSSKSNSKNINFEKMALEWNHHVDSRYSQSVIPGHASALYYKLPEQLEQHHKVWAALLAENATLYNSEISRKEATAILTDSARYASTLPPTQLSTQKSRKRKEKAIEPQTDDLTTTLPFNDIEMADVFGTSPANEDFMIEDSMETQDAQDASGSANVAIKTKTTSSLHSESVGSGSGSIKKAKKKAKRCGLCRDATCSQAEACPGSGGSRFCTCNHTFPEGKRRRIRH</sequence>
<dbReference type="Pfam" id="PF20499">
    <property type="entry name" value="DUF6729"/>
    <property type="match status" value="1"/>
</dbReference>
<keyword evidence="5" id="KW-1185">Reference proteome</keyword>
<reference evidence="4 5" key="1">
    <citation type="journal article" date="2019" name="Nat. Ecol. Evol.">
        <title>Megaphylogeny resolves global patterns of mushroom evolution.</title>
        <authorList>
            <person name="Varga T."/>
            <person name="Krizsan K."/>
            <person name="Foldi C."/>
            <person name="Dima B."/>
            <person name="Sanchez-Garcia M."/>
            <person name="Sanchez-Ramirez S."/>
            <person name="Szollosi G.J."/>
            <person name="Szarkandi J.G."/>
            <person name="Papp V."/>
            <person name="Albert L."/>
            <person name="Andreopoulos W."/>
            <person name="Angelini C."/>
            <person name="Antonin V."/>
            <person name="Barry K.W."/>
            <person name="Bougher N.L."/>
            <person name="Buchanan P."/>
            <person name="Buyck B."/>
            <person name="Bense V."/>
            <person name="Catcheside P."/>
            <person name="Chovatia M."/>
            <person name="Cooper J."/>
            <person name="Damon W."/>
            <person name="Desjardin D."/>
            <person name="Finy P."/>
            <person name="Geml J."/>
            <person name="Haridas S."/>
            <person name="Hughes K."/>
            <person name="Justo A."/>
            <person name="Karasinski D."/>
            <person name="Kautmanova I."/>
            <person name="Kiss B."/>
            <person name="Kocsube S."/>
            <person name="Kotiranta H."/>
            <person name="LaButti K.M."/>
            <person name="Lechner B.E."/>
            <person name="Liimatainen K."/>
            <person name="Lipzen A."/>
            <person name="Lukacs Z."/>
            <person name="Mihaltcheva S."/>
            <person name="Morgado L.N."/>
            <person name="Niskanen T."/>
            <person name="Noordeloos M.E."/>
            <person name="Ohm R.A."/>
            <person name="Ortiz-Santana B."/>
            <person name="Ovrebo C."/>
            <person name="Racz N."/>
            <person name="Riley R."/>
            <person name="Savchenko A."/>
            <person name="Shiryaev A."/>
            <person name="Soop K."/>
            <person name="Spirin V."/>
            <person name="Szebenyi C."/>
            <person name="Tomsovsky M."/>
            <person name="Tulloss R.E."/>
            <person name="Uehling J."/>
            <person name="Grigoriev I.V."/>
            <person name="Vagvolgyi C."/>
            <person name="Papp T."/>
            <person name="Martin F.M."/>
            <person name="Miettinen O."/>
            <person name="Hibbett D.S."/>
            <person name="Nagy L.G."/>
        </authorList>
    </citation>
    <scope>NUCLEOTIDE SEQUENCE [LARGE SCALE GENOMIC DNA]</scope>
    <source>
        <strain evidence="4 5">CBS 962.96</strain>
    </source>
</reference>
<feature type="region of interest" description="Disordered" evidence="1">
    <location>
        <begin position="1"/>
        <end position="27"/>
    </location>
</feature>
<dbReference type="InterPro" id="IPR036397">
    <property type="entry name" value="RNaseH_sf"/>
</dbReference>
<protein>
    <submittedName>
        <fullName evidence="4">Uncharacterized protein</fullName>
    </submittedName>
</protein>
<gene>
    <name evidence="4" type="ORF">K435DRAFT_973849</name>
</gene>
<organism evidence="4 5">
    <name type="scientific">Dendrothele bispora (strain CBS 962.96)</name>
    <dbReference type="NCBI Taxonomy" id="1314807"/>
    <lineage>
        <taxon>Eukaryota</taxon>
        <taxon>Fungi</taxon>
        <taxon>Dikarya</taxon>
        <taxon>Basidiomycota</taxon>
        <taxon>Agaricomycotina</taxon>
        <taxon>Agaricomycetes</taxon>
        <taxon>Agaricomycetidae</taxon>
        <taxon>Agaricales</taxon>
        <taxon>Agaricales incertae sedis</taxon>
        <taxon>Dendrothele</taxon>
    </lineage>
</organism>
<dbReference type="InterPro" id="IPR012337">
    <property type="entry name" value="RNaseH-like_sf"/>
</dbReference>
<dbReference type="GO" id="GO:0003676">
    <property type="term" value="F:nucleic acid binding"/>
    <property type="evidence" value="ECO:0007669"/>
    <property type="project" value="InterPro"/>
</dbReference>
<dbReference type="OrthoDB" id="3267843at2759"/>
<dbReference type="PANTHER" id="PTHR47765">
    <property type="entry name" value="3'-5' EXONUCLEASE DOMAIN-CONTAINING PROTEIN"/>
    <property type="match status" value="1"/>
</dbReference>
<evidence type="ECO:0000256" key="1">
    <source>
        <dbReference type="SAM" id="MobiDB-lite"/>
    </source>
</evidence>
<dbReference type="SUPFAM" id="SSF53098">
    <property type="entry name" value="Ribonuclease H-like"/>
    <property type="match status" value="1"/>
</dbReference>
<dbReference type="InterPro" id="IPR046616">
    <property type="entry name" value="DUF6729"/>
</dbReference>
<dbReference type="CDD" id="cd06141">
    <property type="entry name" value="WRN_exo"/>
    <property type="match status" value="1"/>
</dbReference>
<feature type="region of interest" description="Disordered" evidence="1">
    <location>
        <begin position="59"/>
        <end position="122"/>
    </location>
</feature>
<feature type="domain" description="3'-5' exonuclease" evidence="2">
    <location>
        <begin position="566"/>
        <end position="699"/>
    </location>
</feature>
<evidence type="ECO:0000259" key="3">
    <source>
        <dbReference type="Pfam" id="PF20499"/>
    </source>
</evidence>
<dbReference type="GO" id="GO:0008408">
    <property type="term" value="F:3'-5' exonuclease activity"/>
    <property type="evidence" value="ECO:0007669"/>
    <property type="project" value="InterPro"/>
</dbReference>
<feature type="compositionally biased region" description="Polar residues" evidence="1">
    <location>
        <begin position="88"/>
        <end position="108"/>
    </location>
</feature>
<dbReference type="InterPro" id="IPR002562">
    <property type="entry name" value="3'-5'_exonuclease_dom"/>
</dbReference>
<proteinExistence type="predicted"/>
<evidence type="ECO:0000313" key="4">
    <source>
        <dbReference type="EMBL" id="THU77750.1"/>
    </source>
</evidence>
<dbReference type="EMBL" id="ML180350">
    <property type="protein sequence ID" value="THU77750.1"/>
    <property type="molecule type" value="Genomic_DNA"/>
</dbReference>